<dbReference type="AlphaFoldDB" id="A0A7M5V7W3"/>
<reference evidence="2" key="1">
    <citation type="submission" date="2021-01" db="UniProtKB">
        <authorList>
            <consortium name="EnsemblMetazoa"/>
        </authorList>
    </citation>
    <scope>IDENTIFICATION</scope>
</reference>
<organism evidence="2 3">
    <name type="scientific">Clytia hemisphaerica</name>
    <dbReference type="NCBI Taxonomy" id="252671"/>
    <lineage>
        <taxon>Eukaryota</taxon>
        <taxon>Metazoa</taxon>
        <taxon>Cnidaria</taxon>
        <taxon>Hydrozoa</taxon>
        <taxon>Hydroidolina</taxon>
        <taxon>Leptothecata</taxon>
        <taxon>Obeliida</taxon>
        <taxon>Clytiidae</taxon>
        <taxon>Clytia</taxon>
    </lineage>
</organism>
<name>A0A7M5V7W3_9CNID</name>
<keyword evidence="1" id="KW-1133">Transmembrane helix</keyword>
<proteinExistence type="predicted"/>
<evidence type="ECO:0000256" key="1">
    <source>
        <dbReference type="SAM" id="Phobius"/>
    </source>
</evidence>
<feature type="transmembrane region" description="Helical" evidence="1">
    <location>
        <begin position="27"/>
        <end position="44"/>
    </location>
</feature>
<dbReference type="EnsemblMetazoa" id="CLYHEMT005167.1">
    <property type="protein sequence ID" value="CLYHEMP005167.1"/>
    <property type="gene ID" value="CLYHEMG005167"/>
</dbReference>
<feature type="transmembrane region" description="Helical" evidence="1">
    <location>
        <begin position="138"/>
        <end position="160"/>
    </location>
</feature>
<feature type="transmembrane region" description="Helical" evidence="1">
    <location>
        <begin position="110"/>
        <end position="131"/>
    </location>
</feature>
<evidence type="ECO:0000313" key="2">
    <source>
        <dbReference type="EnsemblMetazoa" id="CLYHEMP005167.1"/>
    </source>
</evidence>
<keyword evidence="1" id="KW-0472">Membrane</keyword>
<keyword evidence="3" id="KW-1185">Reference proteome</keyword>
<dbReference type="Gene3D" id="1.20.140.150">
    <property type="match status" value="1"/>
</dbReference>
<evidence type="ECO:0000313" key="3">
    <source>
        <dbReference type="Proteomes" id="UP000594262"/>
    </source>
</evidence>
<dbReference type="Proteomes" id="UP000594262">
    <property type="component" value="Unplaced"/>
</dbReference>
<sequence>MTVSSAKKKSSKNEITKSHSRTKSTHLPFLLSVCSFLFLMYASTDIHWSHLKAIDENGNPEVTYFGIWKYCTVDLKTGENKICGESLTYLNQLQDRKHLVRADCLKLCRVLLFVVTTMNFLATVFTLAMSFKDTLDGLWVLLTQILSATFTLCVLILYTHGKWELSSGQHTNTGIIDEDFGYSFYMVIGSEIFCILSFLVTCMYARLEKIARILCLA</sequence>
<feature type="transmembrane region" description="Helical" evidence="1">
    <location>
        <begin position="180"/>
        <end position="204"/>
    </location>
</feature>
<accession>A0A7M5V7W3</accession>
<protein>
    <submittedName>
        <fullName evidence="2">Uncharacterized protein</fullName>
    </submittedName>
</protein>
<keyword evidence="1" id="KW-0812">Transmembrane</keyword>